<gene>
    <name evidence="1" type="ORF">S58_29090</name>
</gene>
<name>M4ZRP8_9BRAD</name>
<evidence type="ECO:0000313" key="1">
    <source>
        <dbReference type="EMBL" id="BAM88910.1"/>
    </source>
</evidence>
<dbReference type="KEGG" id="aol:S58_29090"/>
<dbReference type="PATRIC" id="fig|1245469.3.peg.2976"/>
<organism evidence="1 2">
    <name type="scientific">Bradyrhizobium oligotrophicum S58</name>
    <dbReference type="NCBI Taxonomy" id="1245469"/>
    <lineage>
        <taxon>Bacteria</taxon>
        <taxon>Pseudomonadati</taxon>
        <taxon>Pseudomonadota</taxon>
        <taxon>Alphaproteobacteria</taxon>
        <taxon>Hyphomicrobiales</taxon>
        <taxon>Nitrobacteraceae</taxon>
        <taxon>Bradyrhizobium</taxon>
    </lineage>
</organism>
<dbReference type="RefSeq" id="WP_015666032.1">
    <property type="nucleotide sequence ID" value="NC_020453.1"/>
</dbReference>
<accession>M4ZRP8</accession>
<evidence type="ECO:0000313" key="2">
    <source>
        <dbReference type="Proteomes" id="UP000011841"/>
    </source>
</evidence>
<sequence>MEDEYFLADDLVGEFRRLDADVIGPMSDVSEAQELLRSGPALDAALLDINLRNEMVFPVARMLRERKIPFVFTTGYDKASIRPEFPNVPLREKPIDISAMAEFLASKIDQH</sequence>
<dbReference type="Proteomes" id="UP000011841">
    <property type="component" value="Chromosome"/>
</dbReference>
<dbReference type="GeneID" id="301821294"/>
<protein>
    <submittedName>
        <fullName evidence="1">Putative response regulator receiver, CheY-like protein</fullName>
    </submittedName>
</protein>
<keyword evidence="2" id="KW-1185">Reference proteome</keyword>
<dbReference type="STRING" id="1245469.S58_29090"/>
<dbReference type="AlphaFoldDB" id="M4ZRP8"/>
<dbReference type="EMBL" id="AP012603">
    <property type="protein sequence ID" value="BAM88910.1"/>
    <property type="molecule type" value="Genomic_DNA"/>
</dbReference>
<dbReference type="HOGENOM" id="CLU_000445_69_11_5"/>
<dbReference type="eggNOG" id="COG0784">
    <property type="taxonomic scope" value="Bacteria"/>
</dbReference>
<reference evidence="1 2" key="1">
    <citation type="journal article" date="2013" name="Appl. Environ. Microbiol.">
        <title>Genome analysis suggests that the soil oligotrophic bacterium Agromonas oligotrophica (Bradyrhizobium oligotrophicum) is a nitrogen-fixing symbiont of Aeschynomene indica.</title>
        <authorList>
            <person name="Okubo T."/>
            <person name="Fukushima S."/>
            <person name="Itakura M."/>
            <person name="Oshima K."/>
            <person name="Longtonglang A."/>
            <person name="Teaumroong N."/>
            <person name="Mitsui H."/>
            <person name="Hattori M."/>
            <person name="Hattori R."/>
            <person name="Hattori T."/>
            <person name="Minamisawa K."/>
        </authorList>
    </citation>
    <scope>NUCLEOTIDE SEQUENCE [LARGE SCALE GENOMIC DNA]</scope>
    <source>
        <strain evidence="1 2">S58</strain>
    </source>
</reference>
<dbReference type="SUPFAM" id="SSF52172">
    <property type="entry name" value="CheY-like"/>
    <property type="match status" value="1"/>
</dbReference>
<dbReference type="Gene3D" id="3.40.50.2300">
    <property type="match status" value="1"/>
</dbReference>
<dbReference type="InterPro" id="IPR011006">
    <property type="entry name" value="CheY-like_superfamily"/>
</dbReference>
<proteinExistence type="predicted"/>